<comment type="caution">
    <text evidence="1">The sequence shown here is derived from an EMBL/GenBank/DDBJ whole genome shotgun (WGS) entry which is preliminary data.</text>
</comment>
<evidence type="ECO:0000313" key="1">
    <source>
        <dbReference type="EMBL" id="GFX90590.1"/>
    </source>
</evidence>
<protein>
    <submittedName>
        <fullName evidence="1">Uncharacterized protein</fullName>
    </submittedName>
</protein>
<dbReference type="PROSITE" id="PS51257">
    <property type="entry name" value="PROKAR_LIPOPROTEIN"/>
    <property type="match status" value="1"/>
</dbReference>
<proteinExistence type="predicted"/>
<dbReference type="Proteomes" id="UP000887159">
    <property type="component" value="Unassembled WGS sequence"/>
</dbReference>
<evidence type="ECO:0000313" key="2">
    <source>
        <dbReference type="Proteomes" id="UP000887159"/>
    </source>
</evidence>
<dbReference type="AlphaFoldDB" id="A0A8X6R9G7"/>
<keyword evidence="2" id="KW-1185">Reference proteome</keyword>
<sequence>MAPKLAPDSLCFPTTPKEGLRATPSTSINPLLYGCVKVTGQLIAPPYYVRGTATQLITIAMTYCLKNQWVWDQDEECRMQIRYIHQSEIIGGVKEARSGGLRGWFEKWRGASSSSAFLLLRALVGEVVG</sequence>
<dbReference type="EMBL" id="BMAU01021103">
    <property type="protein sequence ID" value="GFX90590.1"/>
    <property type="molecule type" value="Genomic_DNA"/>
</dbReference>
<accession>A0A8X6R9G7</accession>
<name>A0A8X6R9G7_TRICX</name>
<reference evidence="1" key="1">
    <citation type="submission" date="2020-08" db="EMBL/GenBank/DDBJ databases">
        <title>Multicomponent nature underlies the extraordinary mechanical properties of spider dragline silk.</title>
        <authorList>
            <person name="Kono N."/>
            <person name="Nakamura H."/>
            <person name="Mori M."/>
            <person name="Yoshida Y."/>
            <person name="Ohtoshi R."/>
            <person name="Malay A.D."/>
            <person name="Moran D.A.P."/>
            <person name="Tomita M."/>
            <person name="Numata K."/>
            <person name="Arakawa K."/>
        </authorList>
    </citation>
    <scope>NUCLEOTIDE SEQUENCE</scope>
</reference>
<organism evidence="1 2">
    <name type="scientific">Trichonephila clavipes</name>
    <name type="common">Golden silk orbweaver</name>
    <name type="synonym">Nephila clavipes</name>
    <dbReference type="NCBI Taxonomy" id="2585209"/>
    <lineage>
        <taxon>Eukaryota</taxon>
        <taxon>Metazoa</taxon>
        <taxon>Ecdysozoa</taxon>
        <taxon>Arthropoda</taxon>
        <taxon>Chelicerata</taxon>
        <taxon>Arachnida</taxon>
        <taxon>Araneae</taxon>
        <taxon>Araneomorphae</taxon>
        <taxon>Entelegynae</taxon>
        <taxon>Araneoidea</taxon>
        <taxon>Nephilidae</taxon>
        <taxon>Trichonephila</taxon>
    </lineage>
</organism>
<gene>
    <name evidence="1" type="ORF">TNCV_3194081</name>
</gene>